<dbReference type="HOGENOM" id="CLU_2980540_0_0_1"/>
<sequence length="58" mass="6050">MSVEARVLHVVCGMRYGDGGGPAIDRGDSERRLEMSEGGGGTSLVCISLAKTDLQTPL</sequence>
<gene>
    <name evidence="2" type="ORF">SERLADRAFT_471677</name>
</gene>
<evidence type="ECO:0000256" key="1">
    <source>
        <dbReference type="SAM" id="MobiDB-lite"/>
    </source>
</evidence>
<dbReference type="AlphaFoldDB" id="F8P1K2"/>
<dbReference type="Proteomes" id="UP000008064">
    <property type="component" value="Unassembled WGS sequence"/>
</dbReference>
<dbReference type="RefSeq" id="XP_007320271.1">
    <property type="nucleotide sequence ID" value="XM_007320209.1"/>
</dbReference>
<organism>
    <name type="scientific">Serpula lacrymans var. lacrymans (strain S7.9)</name>
    <name type="common">Dry rot fungus</name>
    <dbReference type="NCBI Taxonomy" id="578457"/>
    <lineage>
        <taxon>Eukaryota</taxon>
        <taxon>Fungi</taxon>
        <taxon>Dikarya</taxon>
        <taxon>Basidiomycota</taxon>
        <taxon>Agaricomycotina</taxon>
        <taxon>Agaricomycetes</taxon>
        <taxon>Agaricomycetidae</taxon>
        <taxon>Boletales</taxon>
        <taxon>Coniophorineae</taxon>
        <taxon>Serpulaceae</taxon>
        <taxon>Serpula</taxon>
    </lineage>
</organism>
<feature type="compositionally biased region" description="Basic and acidic residues" evidence="1">
    <location>
        <begin position="25"/>
        <end position="35"/>
    </location>
</feature>
<proteinExistence type="predicted"/>
<reference evidence="2" key="1">
    <citation type="submission" date="2011-04" db="EMBL/GenBank/DDBJ databases">
        <title>Evolution of plant cell wall degrading machinery underlies the functional diversity of forest fungi.</title>
        <authorList>
            <consortium name="US DOE Joint Genome Institute (JGI-PGF)"/>
            <person name="Eastwood D.C."/>
            <person name="Floudas D."/>
            <person name="Binder M."/>
            <person name="Majcherczyk A."/>
            <person name="Schneider P."/>
            <person name="Aerts A."/>
            <person name="Asiegbu F.O."/>
            <person name="Baker S.E."/>
            <person name="Barry K."/>
            <person name="Bendiksby M."/>
            <person name="Blumentritt M."/>
            <person name="Coutinho P.M."/>
            <person name="Cullen D."/>
            <person name="Cullen D."/>
            <person name="Gathman A."/>
            <person name="Goodell B."/>
            <person name="Henrissat B."/>
            <person name="Ihrmark K."/>
            <person name="Kauserud H."/>
            <person name="Kohler A."/>
            <person name="LaButti K."/>
            <person name="Lapidus A."/>
            <person name="Lavin J.L."/>
            <person name="Lee Y.-H."/>
            <person name="Lindquist E."/>
            <person name="Lilly W."/>
            <person name="Lucas S."/>
            <person name="Morin E."/>
            <person name="Murat C."/>
            <person name="Oguiza J.A."/>
            <person name="Park J."/>
            <person name="Pisabarro A.G."/>
            <person name="Riley R."/>
            <person name="Rosling A."/>
            <person name="Salamov A."/>
            <person name="Schmidt O."/>
            <person name="Schmutz J."/>
            <person name="Skrede I."/>
            <person name="Stenlid J."/>
            <person name="Wiebenga A."/>
            <person name="Xie X."/>
            <person name="Kues U."/>
            <person name="Hibbett D.S."/>
            <person name="Hoffmeister D."/>
            <person name="Hogberg N."/>
            <person name="Martin F."/>
            <person name="Grigoriev I.V."/>
            <person name="Watkinson S.C."/>
        </authorList>
    </citation>
    <scope>NUCLEOTIDE SEQUENCE</scope>
    <source>
        <strain evidence="2">S7.9</strain>
    </source>
</reference>
<accession>F8P1K2</accession>
<feature type="region of interest" description="Disordered" evidence="1">
    <location>
        <begin position="21"/>
        <end position="40"/>
    </location>
</feature>
<protein>
    <submittedName>
        <fullName evidence="2">Uncharacterized protein</fullName>
    </submittedName>
</protein>
<dbReference type="EMBL" id="GL945436">
    <property type="protein sequence ID" value="EGO23031.1"/>
    <property type="molecule type" value="Genomic_DNA"/>
</dbReference>
<name>F8P1K2_SERL9</name>
<dbReference type="GeneID" id="18819998"/>
<evidence type="ECO:0000313" key="2">
    <source>
        <dbReference type="EMBL" id="EGO23031.1"/>
    </source>
</evidence>
<dbReference type="KEGG" id="sla:SERLADRAFT_471677"/>